<evidence type="ECO:0000313" key="8">
    <source>
        <dbReference type="Proteomes" id="UP000189705"/>
    </source>
</evidence>
<dbReference type="PANTHER" id="PTHR48018">
    <property type="entry name" value="OLFACTORY RECEPTOR"/>
    <property type="match status" value="1"/>
</dbReference>
<accession>A0A1U7S3P8</accession>
<dbReference type="PROSITE" id="PS50262">
    <property type="entry name" value="G_PROTEIN_RECEP_F1_2"/>
    <property type="match status" value="1"/>
</dbReference>
<feature type="transmembrane region" description="Helical" evidence="6">
    <location>
        <begin position="101"/>
        <end position="118"/>
    </location>
</feature>
<dbReference type="RefSeq" id="XP_006034177.1">
    <property type="nucleotide sequence ID" value="XM_006034115.1"/>
</dbReference>
<comment type="subcellular location">
    <subcellularLocation>
        <location evidence="2">Membrane</location>
    </subcellularLocation>
</comment>
<dbReference type="Pfam" id="PF00001">
    <property type="entry name" value="7tm_1"/>
    <property type="match status" value="1"/>
</dbReference>
<dbReference type="InterPro" id="IPR000276">
    <property type="entry name" value="GPCR_Rhodpsn"/>
</dbReference>
<keyword evidence="4 6" id="KW-1133">Transmembrane helix</keyword>
<evidence type="ECO:0000256" key="5">
    <source>
        <dbReference type="ARBA" id="ARBA00023136"/>
    </source>
</evidence>
<evidence type="ECO:0000259" key="7">
    <source>
        <dbReference type="PROSITE" id="PS50262"/>
    </source>
</evidence>
<dbReference type="KEGG" id="asn:102374096"/>
<proteinExistence type="predicted"/>
<dbReference type="GO" id="GO:0016020">
    <property type="term" value="C:membrane"/>
    <property type="evidence" value="ECO:0007669"/>
    <property type="project" value="UniProtKB-SubCell"/>
</dbReference>
<keyword evidence="3 6" id="KW-0812">Transmembrane</keyword>
<dbReference type="FunFam" id="1.20.1070.10:FF:000410">
    <property type="entry name" value="Olfactory receptor 1348"/>
    <property type="match status" value="1"/>
</dbReference>
<dbReference type="AlphaFoldDB" id="A0A1U7S3P8"/>
<evidence type="ECO:0000256" key="1">
    <source>
        <dbReference type="ARBA" id="ARBA00002936"/>
    </source>
</evidence>
<evidence type="ECO:0000256" key="4">
    <source>
        <dbReference type="ARBA" id="ARBA00022989"/>
    </source>
</evidence>
<feature type="domain" description="G-protein coupled receptors family 1 profile" evidence="7">
    <location>
        <begin position="44"/>
        <end position="153"/>
    </location>
</feature>
<evidence type="ECO:0000313" key="9">
    <source>
        <dbReference type="RefSeq" id="XP_006034177.1"/>
    </source>
</evidence>
<organism evidence="8 9">
    <name type="scientific">Alligator sinensis</name>
    <name type="common">Chinese alligator</name>
    <dbReference type="NCBI Taxonomy" id="38654"/>
    <lineage>
        <taxon>Eukaryota</taxon>
        <taxon>Metazoa</taxon>
        <taxon>Chordata</taxon>
        <taxon>Craniata</taxon>
        <taxon>Vertebrata</taxon>
        <taxon>Euteleostomi</taxon>
        <taxon>Archelosauria</taxon>
        <taxon>Archosauria</taxon>
        <taxon>Crocodylia</taxon>
        <taxon>Alligatoridae</taxon>
        <taxon>Alligatorinae</taxon>
        <taxon>Alligator</taxon>
    </lineage>
</organism>
<dbReference type="PRINTS" id="PR00237">
    <property type="entry name" value="GPCRRHODOPSN"/>
</dbReference>
<evidence type="ECO:0000256" key="2">
    <source>
        <dbReference type="ARBA" id="ARBA00004370"/>
    </source>
</evidence>
<dbReference type="SUPFAM" id="SSF81321">
    <property type="entry name" value="Family A G protein-coupled receptor-like"/>
    <property type="match status" value="1"/>
</dbReference>
<dbReference type="GO" id="GO:0004930">
    <property type="term" value="F:G protein-coupled receptor activity"/>
    <property type="evidence" value="ECO:0007669"/>
    <property type="project" value="InterPro"/>
</dbReference>
<keyword evidence="8" id="KW-1185">Reference proteome</keyword>
<gene>
    <name evidence="9" type="primary">LOC102374096</name>
</gene>
<dbReference type="eggNOG" id="ENOG502SKXC">
    <property type="taxonomic scope" value="Eukaryota"/>
</dbReference>
<evidence type="ECO:0000256" key="6">
    <source>
        <dbReference type="SAM" id="Phobius"/>
    </source>
</evidence>
<dbReference type="InterPro" id="IPR017452">
    <property type="entry name" value="GPCR_Rhodpsn_7TM"/>
</dbReference>
<dbReference type="Proteomes" id="UP000189705">
    <property type="component" value="Unplaced"/>
</dbReference>
<comment type="function">
    <text evidence="1">Odorant receptor.</text>
</comment>
<dbReference type="GeneID" id="102374096"/>
<protein>
    <submittedName>
        <fullName evidence="9">Olfactory receptor 5I1-like</fullName>
    </submittedName>
</protein>
<sequence>METTGKENHTMVTEFILLGFGSGPATQVLPFVVFLVFYTAIVLRNTIMILIIRIDPHLHTPMYFFLMNLLLLDLCYSSAIAPKAMVTFLQGSKTISYNGCGTQLFFFALFVTTEAFILRSMAYDRYIAICNPLLYSVTMFKRVCIQLIVVSYICGGRKSAGVTGS</sequence>
<feature type="transmembrane region" description="Helical" evidence="6">
    <location>
        <begin position="63"/>
        <end position="81"/>
    </location>
</feature>
<dbReference type="InParanoid" id="A0A1U7S3P8"/>
<name>A0A1U7S3P8_ALLSI</name>
<keyword evidence="5 6" id="KW-0472">Membrane</keyword>
<dbReference type="Gene3D" id="1.20.1070.10">
    <property type="entry name" value="Rhodopsin 7-helix transmembrane proteins"/>
    <property type="match status" value="1"/>
</dbReference>
<evidence type="ECO:0000256" key="3">
    <source>
        <dbReference type="ARBA" id="ARBA00022692"/>
    </source>
</evidence>
<reference evidence="9" key="1">
    <citation type="submission" date="2025-08" db="UniProtKB">
        <authorList>
            <consortium name="RefSeq"/>
        </authorList>
    </citation>
    <scope>IDENTIFICATION</scope>
</reference>